<evidence type="ECO:0008006" key="5">
    <source>
        <dbReference type="Google" id="ProtNLM"/>
    </source>
</evidence>
<dbReference type="InterPro" id="IPR023347">
    <property type="entry name" value="Lysozyme_dom_sf"/>
</dbReference>
<evidence type="ECO:0000256" key="2">
    <source>
        <dbReference type="ARBA" id="ARBA00022638"/>
    </source>
</evidence>
<dbReference type="InterPro" id="IPR023346">
    <property type="entry name" value="Lysozyme-like_dom_sf"/>
</dbReference>
<dbReference type="SUPFAM" id="SSF53955">
    <property type="entry name" value="Lysozyme-like"/>
    <property type="match status" value="1"/>
</dbReference>
<keyword evidence="2" id="KW-0081">Bacteriolytic enzyme</keyword>
<evidence type="ECO:0000256" key="1">
    <source>
        <dbReference type="ARBA" id="ARBA00022529"/>
    </source>
</evidence>
<comment type="caution">
    <text evidence="3">The sequence shown here is derived from an EMBL/GenBank/DDBJ whole genome shotgun (WGS) entry which is preliminary data.</text>
</comment>
<evidence type="ECO:0000313" key="3">
    <source>
        <dbReference type="EMBL" id="GGB13764.1"/>
    </source>
</evidence>
<dbReference type="InterPro" id="IPR052619">
    <property type="entry name" value="Phage_lysozyme-like"/>
</dbReference>
<keyword evidence="1" id="KW-0929">Antimicrobial</keyword>
<protein>
    <recommendedName>
        <fullName evidence="5">Lysozyme</fullName>
    </recommendedName>
</protein>
<sequence length="206" mass="23243">MPLSTIVKTEVSKNIEKYEGRIPHLYLDTVGKVTVGIGHMVPNKAAMSTVTMYKKGANNLLILATAAEKNAEYDAIKKQPFGRSYGASSFKKHTTLIMKDADINAQRDKHIQSFYKELTGYYTTVNGFNKTFDAMPTEVQKALFDMVFNLGITKLKNQYIKFNGFVKSENWINAAKQSNRIGISPIRNKYVFDLFKAAQNKKPKTP</sequence>
<organism evidence="3 4">
    <name type="scientific">Agarivorans gilvus</name>
    <dbReference type="NCBI Taxonomy" id="680279"/>
    <lineage>
        <taxon>Bacteria</taxon>
        <taxon>Pseudomonadati</taxon>
        <taxon>Pseudomonadota</taxon>
        <taxon>Gammaproteobacteria</taxon>
        <taxon>Alteromonadales</taxon>
        <taxon>Alteromonadaceae</taxon>
        <taxon>Agarivorans</taxon>
    </lineage>
</organism>
<name>A0ABQ1I509_9ALTE</name>
<keyword evidence="4" id="KW-1185">Reference proteome</keyword>
<dbReference type="EMBL" id="BMDY01000018">
    <property type="protein sequence ID" value="GGB13764.1"/>
    <property type="molecule type" value="Genomic_DNA"/>
</dbReference>
<proteinExistence type="predicted"/>
<dbReference type="Proteomes" id="UP000651977">
    <property type="component" value="Unassembled WGS sequence"/>
</dbReference>
<accession>A0ABQ1I509</accession>
<dbReference type="RefSeq" id="WP_055733712.1">
    <property type="nucleotide sequence ID" value="NZ_BMDY01000018.1"/>
</dbReference>
<gene>
    <name evidence="3" type="ORF">GCM10007414_28960</name>
</gene>
<dbReference type="PANTHER" id="PTHR37406:SF1">
    <property type="entry name" value="T4-TYPE LYSOZYME 1-RELATED"/>
    <property type="match status" value="1"/>
</dbReference>
<dbReference type="PANTHER" id="PTHR37406">
    <property type="entry name" value="T4-TYPE LYSOZYME 1-RELATED"/>
    <property type="match status" value="1"/>
</dbReference>
<dbReference type="Gene3D" id="1.10.530.40">
    <property type="match status" value="1"/>
</dbReference>
<reference evidence="4" key="1">
    <citation type="journal article" date="2019" name="Int. J. Syst. Evol. Microbiol.">
        <title>The Global Catalogue of Microorganisms (GCM) 10K type strain sequencing project: providing services to taxonomists for standard genome sequencing and annotation.</title>
        <authorList>
            <consortium name="The Broad Institute Genomics Platform"/>
            <consortium name="The Broad Institute Genome Sequencing Center for Infectious Disease"/>
            <person name="Wu L."/>
            <person name="Ma J."/>
        </authorList>
    </citation>
    <scope>NUCLEOTIDE SEQUENCE [LARGE SCALE GENOMIC DNA]</scope>
    <source>
        <strain evidence="4">CGMCC 1.10131</strain>
    </source>
</reference>
<evidence type="ECO:0000313" key="4">
    <source>
        <dbReference type="Proteomes" id="UP000651977"/>
    </source>
</evidence>